<gene>
    <name evidence="1" type="ORF">UFOPK2242_01213</name>
</gene>
<evidence type="ECO:0000313" key="1">
    <source>
        <dbReference type="EMBL" id="CAB4665749.1"/>
    </source>
</evidence>
<sequence length="42" mass="4239">MVGSLRIDIPCTHATGFGAAAATFSLPITIAIAPSDDGHVSR</sequence>
<dbReference type="EMBL" id="CAEZWM010000169">
    <property type="protein sequence ID" value="CAB4665749.1"/>
    <property type="molecule type" value="Genomic_DNA"/>
</dbReference>
<name>A0A6J6LXX7_9ZZZZ</name>
<dbReference type="AlphaFoldDB" id="A0A6J6LXX7"/>
<reference evidence="1" key="1">
    <citation type="submission" date="2020-05" db="EMBL/GenBank/DDBJ databases">
        <authorList>
            <person name="Chiriac C."/>
            <person name="Salcher M."/>
            <person name="Ghai R."/>
            <person name="Kavagutti S V."/>
        </authorList>
    </citation>
    <scope>NUCLEOTIDE SEQUENCE</scope>
</reference>
<organism evidence="1">
    <name type="scientific">freshwater metagenome</name>
    <dbReference type="NCBI Taxonomy" id="449393"/>
    <lineage>
        <taxon>unclassified sequences</taxon>
        <taxon>metagenomes</taxon>
        <taxon>ecological metagenomes</taxon>
    </lineage>
</organism>
<proteinExistence type="predicted"/>
<accession>A0A6J6LXX7</accession>
<protein>
    <submittedName>
        <fullName evidence="1">Unannotated protein</fullName>
    </submittedName>
</protein>